<feature type="coiled-coil region" evidence="4">
    <location>
        <begin position="10"/>
        <end position="37"/>
    </location>
</feature>
<keyword evidence="2" id="KW-0804">Transcription</keyword>
<sequence length="601" mass="68790">MADMRRKFAMKRKLERLEQAEDTLMRLIETLRDSDSEDLAQVLNLIRSNASVDEIQTYLDQELLGPHDELSPGLQEIRNQLSRPSEEADDDSRSARHGSRRMLDVRRLADSPVYRVPAKPWTKATDDDDLVSHLISLWLTWTYPFLNWLDKDAFIRDMQAGRLDCQSCTPFLVNAILAEASYHSDYAEVFTVPNDMFSRGDQFYEEARRLFEEEEGTASLPTIQGLLVLFVRLTLMGKDRLGWMYLDLAIRAAEEYEEAHPTRSTVSESGRVLEDAANRTLWGVFSMASTASVSLMKHVNLNPPRRPRIATCHHDPHDIWYPYPREVEPVLGHHTCVFDRWCDLSCHLITISRAFHDLEHQIPRSEIATFVPAMFTQLQGWYANLPACLHAETATVPHILALHMLYHTTVMQIFGFMRSSSEIVLDPGSASQARELCLASARQIAHLLDIHRAKWGIDRMAPSTIQWWSIGLFTLMESLDSRDNRIAFIELCTIARAFARRMPLAKGIFRMIQLSANQMQVILPRETEALFTDFETLAWKASDSQEFSSFYPHFLTVVQQGSLRQPGVDLDQFLTKWDALSISERNSHGHNHDYGPEPSGG</sequence>
<dbReference type="Pfam" id="PF04082">
    <property type="entry name" value="Fungal_trans"/>
    <property type="match status" value="1"/>
</dbReference>
<keyword evidence="8" id="KW-1185">Reference proteome</keyword>
<dbReference type="PANTHER" id="PTHR47256">
    <property type="entry name" value="ZN(II)2CYS6 TRANSCRIPTION FACTOR (EUROFUNG)-RELATED"/>
    <property type="match status" value="1"/>
</dbReference>
<evidence type="ECO:0000313" key="7">
    <source>
        <dbReference type="EMBL" id="PYH43688.1"/>
    </source>
</evidence>
<proteinExistence type="predicted"/>
<feature type="domain" description="Xylanolytic transcriptional activator regulatory" evidence="6">
    <location>
        <begin position="138"/>
        <end position="297"/>
    </location>
</feature>
<dbReference type="GO" id="GO:0003677">
    <property type="term" value="F:DNA binding"/>
    <property type="evidence" value="ECO:0007669"/>
    <property type="project" value="InterPro"/>
</dbReference>
<evidence type="ECO:0000256" key="3">
    <source>
        <dbReference type="ARBA" id="ARBA00023242"/>
    </source>
</evidence>
<dbReference type="EMBL" id="KZ821242">
    <property type="protein sequence ID" value="PYH43688.1"/>
    <property type="molecule type" value="Genomic_DNA"/>
</dbReference>
<dbReference type="GeneID" id="37081502"/>
<dbReference type="GO" id="GO:0006351">
    <property type="term" value="P:DNA-templated transcription"/>
    <property type="evidence" value="ECO:0007669"/>
    <property type="project" value="InterPro"/>
</dbReference>
<dbReference type="OrthoDB" id="2593732at2759"/>
<name>A0A318ZUC6_9EURO</name>
<keyword evidence="4" id="KW-0175">Coiled coil</keyword>
<evidence type="ECO:0000313" key="8">
    <source>
        <dbReference type="Proteomes" id="UP000248349"/>
    </source>
</evidence>
<evidence type="ECO:0000256" key="1">
    <source>
        <dbReference type="ARBA" id="ARBA00023015"/>
    </source>
</evidence>
<dbReference type="STRING" id="1450539.A0A318ZUC6"/>
<dbReference type="PANTHER" id="PTHR47256:SF4">
    <property type="entry name" value="ZN(II)2CYS6 TRANSCRIPTION FACTOR (EUROFUNG)"/>
    <property type="match status" value="1"/>
</dbReference>
<evidence type="ECO:0000256" key="5">
    <source>
        <dbReference type="SAM" id="MobiDB-lite"/>
    </source>
</evidence>
<reference evidence="7 8" key="1">
    <citation type="submission" date="2016-12" db="EMBL/GenBank/DDBJ databases">
        <title>The genomes of Aspergillus section Nigri reveals drivers in fungal speciation.</title>
        <authorList>
            <consortium name="DOE Joint Genome Institute"/>
            <person name="Vesth T.C."/>
            <person name="Nybo J."/>
            <person name="Theobald S."/>
            <person name="Brandl J."/>
            <person name="Frisvad J.C."/>
            <person name="Nielsen K.F."/>
            <person name="Lyhne E.K."/>
            <person name="Kogle M.E."/>
            <person name="Kuo A."/>
            <person name="Riley R."/>
            <person name="Clum A."/>
            <person name="Nolan M."/>
            <person name="Lipzen A."/>
            <person name="Salamov A."/>
            <person name="Henrissat B."/>
            <person name="Wiebenga A."/>
            <person name="De Vries R.P."/>
            <person name="Grigoriev I.V."/>
            <person name="Mortensen U.H."/>
            <person name="Andersen M.R."/>
            <person name="Baker S.E."/>
        </authorList>
    </citation>
    <scope>NUCLEOTIDE SEQUENCE [LARGE SCALE GENOMIC DNA]</scope>
    <source>
        <strain evidence="7 8">JOP 1030-1</strain>
    </source>
</reference>
<dbReference type="GO" id="GO:0008270">
    <property type="term" value="F:zinc ion binding"/>
    <property type="evidence" value="ECO:0007669"/>
    <property type="project" value="InterPro"/>
</dbReference>
<dbReference type="RefSeq" id="XP_025429670.1">
    <property type="nucleotide sequence ID" value="XM_025580273.1"/>
</dbReference>
<evidence type="ECO:0000259" key="6">
    <source>
        <dbReference type="Pfam" id="PF04082"/>
    </source>
</evidence>
<dbReference type="AlphaFoldDB" id="A0A318ZUC6"/>
<keyword evidence="3" id="KW-0539">Nucleus</keyword>
<dbReference type="InterPro" id="IPR007219">
    <property type="entry name" value="XnlR_reg_dom"/>
</dbReference>
<dbReference type="Proteomes" id="UP000248349">
    <property type="component" value="Unassembled WGS sequence"/>
</dbReference>
<keyword evidence="1" id="KW-0805">Transcription regulation</keyword>
<gene>
    <name evidence="7" type="ORF">BP01DRAFT_97379</name>
</gene>
<dbReference type="CDD" id="cd12148">
    <property type="entry name" value="fungal_TF_MHR"/>
    <property type="match status" value="1"/>
</dbReference>
<dbReference type="InterPro" id="IPR053187">
    <property type="entry name" value="Notoamide_regulator"/>
</dbReference>
<accession>A0A318ZUC6</accession>
<feature type="region of interest" description="Disordered" evidence="5">
    <location>
        <begin position="79"/>
        <end position="99"/>
    </location>
</feature>
<evidence type="ECO:0000256" key="4">
    <source>
        <dbReference type="SAM" id="Coils"/>
    </source>
</evidence>
<organism evidence="7 8">
    <name type="scientific">Aspergillus saccharolyticus JOP 1030-1</name>
    <dbReference type="NCBI Taxonomy" id="1450539"/>
    <lineage>
        <taxon>Eukaryota</taxon>
        <taxon>Fungi</taxon>
        <taxon>Dikarya</taxon>
        <taxon>Ascomycota</taxon>
        <taxon>Pezizomycotina</taxon>
        <taxon>Eurotiomycetes</taxon>
        <taxon>Eurotiomycetidae</taxon>
        <taxon>Eurotiales</taxon>
        <taxon>Aspergillaceae</taxon>
        <taxon>Aspergillus</taxon>
        <taxon>Aspergillus subgen. Circumdati</taxon>
    </lineage>
</organism>
<protein>
    <recommendedName>
        <fullName evidence="6">Xylanolytic transcriptional activator regulatory domain-containing protein</fullName>
    </recommendedName>
</protein>
<evidence type="ECO:0000256" key="2">
    <source>
        <dbReference type="ARBA" id="ARBA00023163"/>
    </source>
</evidence>